<dbReference type="InterPro" id="IPR001790">
    <property type="entry name" value="Ribosomal_uL10"/>
</dbReference>
<dbReference type="Gene3D" id="3.30.70.1730">
    <property type="match status" value="1"/>
</dbReference>
<keyword evidence="7" id="KW-1185">Reference proteome</keyword>
<dbReference type="InterPro" id="IPR043141">
    <property type="entry name" value="Ribosomal_uL10-like_sf"/>
</dbReference>
<protein>
    <recommendedName>
        <fullName evidence="4">Large ribosomal subunit protein uL10m</fullName>
    </recommendedName>
    <alternativeName>
        <fullName evidence="5">39S ribosomal protein L10, mitochondrial</fullName>
    </alternativeName>
</protein>
<evidence type="ECO:0000256" key="1">
    <source>
        <dbReference type="ARBA" id="ARBA00008889"/>
    </source>
</evidence>
<dbReference type="GeneID" id="101858093"/>
<evidence type="ECO:0000313" key="9">
    <source>
        <dbReference type="RefSeq" id="XP_005094553.1"/>
    </source>
</evidence>
<evidence type="ECO:0000256" key="6">
    <source>
        <dbReference type="SAM" id="MobiDB-lite"/>
    </source>
</evidence>
<evidence type="ECO:0000256" key="5">
    <source>
        <dbReference type="ARBA" id="ARBA00035716"/>
    </source>
</evidence>
<evidence type="ECO:0000256" key="4">
    <source>
        <dbReference type="ARBA" id="ARBA00035707"/>
    </source>
</evidence>
<comment type="similarity">
    <text evidence="1">Belongs to the universal ribosomal protein uL10 family.</text>
</comment>
<reference evidence="8 9" key="1">
    <citation type="submission" date="2025-05" db="UniProtKB">
        <authorList>
            <consortium name="RefSeq"/>
        </authorList>
    </citation>
    <scope>IDENTIFICATION</scope>
</reference>
<proteinExistence type="inferred from homology"/>
<gene>
    <name evidence="8 9" type="primary">LOC101858093</name>
</gene>
<dbReference type="GO" id="GO:0005840">
    <property type="term" value="C:ribosome"/>
    <property type="evidence" value="ECO:0007669"/>
    <property type="project" value="UniProtKB-KW"/>
</dbReference>
<feature type="region of interest" description="Disordered" evidence="6">
    <location>
        <begin position="255"/>
        <end position="291"/>
    </location>
</feature>
<dbReference type="InterPro" id="IPR047865">
    <property type="entry name" value="Ribosomal_uL10_bac_type"/>
</dbReference>
<dbReference type="RefSeq" id="XP_005094552.1">
    <property type="nucleotide sequence ID" value="XM_005094495.3"/>
</dbReference>
<dbReference type="SUPFAM" id="SSF160369">
    <property type="entry name" value="Ribosomal protein L10-like"/>
    <property type="match status" value="1"/>
</dbReference>
<keyword evidence="3" id="KW-0687">Ribonucleoprotein</keyword>
<keyword evidence="2 8" id="KW-0689">Ribosomal protein</keyword>
<dbReference type="PANTHER" id="PTHR11560">
    <property type="entry name" value="39S RIBOSOMAL PROTEIN L10, MITOCHONDRIAL"/>
    <property type="match status" value="1"/>
</dbReference>
<dbReference type="Pfam" id="PF00466">
    <property type="entry name" value="Ribosomal_L10"/>
    <property type="match status" value="1"/>
</dbReference>
<feature type="compositionally biased region" description="Basic and acidic residues" evidence="6">
    <location>
        <begin position="273"/>
        <end position="291"/>
    </location>
</feature>
<dbReference type="Proteomes" id="UP000694888">
    <property type="component" value="Unplaced"/>
</dbReference>
<name>A0ABM0JIQ0_APLCA</name>
<evidence type="ECO:0000313" key="7">
    <source>
        <dbReference type="Proteomes" id="UP000694888"/>
    </source>
</evidence>
<evidence type="ECO:0000256" key="2">
    <source>
        <dbReference type="ARBA" id="ARBA00022980"/>
    </source>
</evidence>
<sequence>MSASAQNRLLLQQLMLTTSAGHSLRHCRSFSTTLQRYRKPNIQRPRVPGTERRILDAVTVPVFPPDLRPLPEQCYDNWKQKQESRRSEIMDAFNAFRLREATEVFSRHEMVAICHILPSTTREFLVLRAKVVTAGLKLVFIKNDLARKAVENTKWCNLEPYFTSSTAYVVSEQSKVPELIKLLKKTPELQLLGGLVEGRILSREVMLNVAKLPPLDTLRGELCTILSASASKTSRFLTRHQQDLSTNLTQLVAQGSGGAEGDVGSEGIMGSGDTKESSSETVESKDKETVT</sequence>
<evidence type="ECO:0000313" key="8">
    <source>
        <dbReference type="RefSeq" id="XP_005094552.1"/>
    </source>
</evidence>
<evidence type="ECO:0000256" key="3">
    <source>
        <dbReference type="ARBA" id="ARBA00023274"/>
    </source>
</evidence>
<dbReference type="RefSeq" id="XP_005094553.1">
    <property type="nucleotide sequence ID" value="XM_005094496.3"/>
</dbReference>
<organism evidence="7 8">
    <name type="scientific">Aplysia californica</name>
    <name type="common">California sea hare</name>
    <dbReference type="NCBI Taxonomy" id="6500"/>
    <lineage>
        <taxon>Eukaryota</taxon>
        <taxon>Metazoa</taxon>
        <taxon>Spiralia</taxon>
        <taxon>Lophotrochozoa</taxon>
        <taxon>Mollusca</taxon>
        <taxon>Gastropoda</taxon>
        <taxon>Heterobranchia</taxon>
        <taxon>Euthyneura</taxon>
        <taxon>Tectipleura</taxon>
        <taxon>Aplysiida</taxon>
        <taxon>Aplysioidea</taxon>
        <taxon>Aplysiidae</taxon>
        <taxon>Aplysia</taxon>
    </lineage>
</organism>
<accession>A0ABM0JIQ0</accession>